<keyword evidence="1" id="KW-0539">Nucleus</keyword>
<dbReference type="SMART" id="SM00431">
    <property type="entry name" value="SCAN"/>
    <property type="match status" value="2"/>
</dbReference>
<dbReference type="PANTHER" id="PTHR45935">
    <property type="entry name" value="PROTEIN ZBED8-RELATED"/>
    <property type="match status" value="1"/>
</dbReference>
<sequence length="734" mass="81029">MEGRKLSAPAIPPTSRARQRARLPLVRSPGSNLPSPPRSPSCVSLCTHKALLFQGKVSAGKGATRRLPTFTPDPSVLRWTQRPRRAPPFSGASPTSMQGAGPGQEQAGDEEGRRRDHRSFSALRKHRRPSLRFHSPPLSELRPLAKKQGRAGGHFGPSRTSFGCPRAGDPMEAQRSPGMEAALSPEIHRRRFRGLDGCRQEAEGPRELCSRLHRLCRQWLRPERSSKGEMLDLVVLEQLLALLPAEMASWVRECGAESCSQAVALAEGFLLSQAQREEPGKGQELFTEEISAELRGRGGRSSSIQDLFFRRTQFSPPCQPPIGPSCAGPRDQGEPHLSAEAPELPCRAQQLGRSKRAMKRGDAEIIGPSLPFASIAAQPPLPPPAFQRTPPTPKKSSDVDIPAGRKRKLPFDSLPTRSPLGSTYLSFWLLVETGVSERPGDIWVCLGLLLAALEQETRWRPRDPQGWMEAALSPEIHRRRFRGLDGCRQEAEGPRELCSRLHRLCRQWLRPETSSKGEMLDLVVLEQLLALLPAEMASWVRECGAESCSQAVALAEGFLLSQAQREEPGKEQELFTEEISAELQGRGDRSSFIQELFFWRIQFWPPCQDPKHMRTPPPLCTVRRERRYLLGQAEGGAGRRSADNVDSHTTTLPQPPIRPSCAGPRDQGEPHLSAEPPRLPCRAQDLGRSKRAMKRGDAEIIGPSLPFALNAAPASASAARLLANPAPLRRRAKA</sequence>
<dbReference type="PROSITE" id="PS50804">
    <property type="entry name" value="SCAN_BOX"/>
    <property type="match status" value="2"/>
</dbReference>
<gene>
    <name evidence="4" type="ORF">NXF25_004481</name>
</gene>
<feature type="domain" description="SCAN box" evidence="3">
    <location>
        <begin position="487"/>
        <end position="558"/>
    </location>
</feature>
<feature type="region of interest" description="Disordered" evidence="2">
    <location>
        <begin position="63"/>
        <end position="137"/>
    </location>
</feature>
<feature type="region of interest" description="Disordered" evidence="2">
    <location>
        <begin position="632"/>
        <end position="694"/>
    </location>
</feature>
<evidence type="ECO:0000256" key="1">
    <source>
        <dbReference type="ARBA" id="ARBA00023242"/>
    </source>
</evidence>
<keyword evidence="5" id="KW-1185">Reference proteome</keyword>
<dbReference type="Proteomes" id="UP001474421">
    <property type="component" value="Unassembled WGS sequence"/>
</dbReference>
<dbReference type="PANTHER" id="PTHR45935:SF15">
    <property type="entry name" value="SCAN BOX DOMAIN-CONTAINING PROTEIN"/>
    <property type="match status" value="1"/>
</dbReference>
<dbReference type="SUPFAM" id="SSF47353">
    <property type="entry name" value="Retrovirus capsid dimerization domain-like"/>
    <property type="match status" value="2"/>
</dbReference>
<accession>A0AAW1BW48</accession>
<protein>
    <submittedName>
        <fullName evidence="4">Zinc finger protein</fullName>
    </submittedName>
</protein>
<dbReference type="AlphaFoldDB" id="A0AAW1BW48"/>
<proteinExistence type="predicted"/>
<feature type="compositionally biased region" description="Pro residues" evidence="2">
    <location>
        <begin position="379"/>
        <end position="393"/>
    </location>
</feature>
<organism evidence="4 5">
    <name type="scientific">Crotalus adamanteus</name>
    <name type="common">Eastern diamondback rattlesnake</name>
    <dbReference type="NCBI Taxonomy" id="8729"/>
    <lineage>
        <taxon>Eukaryota</taxon>
        <taxon>Metazoa</taxon>
        <taxon>Chordata</taxon>
        <taxon>Craniata</taxon>
        <taxon>Vertebrata</taxon>
        <taxon>Euteleostomi</taxon>
        <taxon>Lepidosauria</taxon>
        <taxon>Squamata</taxon>
        <taxon>Bifurcata</taxon>
        <taxon>Unidentata</taxon>
        <taxon>Episquamata</taxon>
        <taxon>Toxicofera</taxon>
        <taxon>Serpentes</taxon>
        <taxon>Colubroidea</taxon>
        <taxon>Viperidae</taxon>
        <taxon>Crotalinae</taxon>
        <taxon>Crotalus</taxon>
    </lineage>
</organism>
<reference evidence="4 5" key="1">
    <citation type="journal article" date="2024" name="Proc. Natl. Acad. Sci. U.S.A.">
        <title>The genetic regulatory architecture and epigenomic basis for age-related changes in rattlesnake venom.</title>
        <authorList>
            <person name="Hogan M.P."/>
            <person name="Holding M.L."/>
            <person name="Nystrom G.S."/>
            <person name="Colston T.J."/>
            <person name="Bartlett D.A."/>
            <person name="Mason A.J."/>
            <person name="Ellsworth S.A."/>
            <person name="Rautsaw R.M."/>
            <person name="Lawrence K.C."/>
            <person name="Strickland J.L."/>
            <person name="He B."/>
            <person name="Fraser P."/>
            <person name="Margres M.J."/>
            <person name="Gilbert D.M."/>
            <person name="Gibbs H.L."/>
            <person name="Parkinson C.L."/>
            <person name="Rokyta D.R."/>
        </authorList>
    </citation>
    <scope>NUCLEOTIDE SEQUENCE [LARGE SCALE GENOMIC DNA]</scope>
    <source>
        <strain evidence="4">DRR0105</strain>
    </source>
</reference>
<dbReference type="InterPro" id="IPR038269">
    <property type="entry name" value="SCAN_sf"/>
</dbReference>
<name>A0AAW1BW48_CROAD</name>
<feature type="region of interest" description="Disordered" evidence="2">
    <location>
        <begin position="313"/>
        <end position="345"/>
    </location>
</feature>
<evidence type="ECO:0000313" key="5">
    <source>
        <dbReference type="Proteomes" id="UP001474421"/>
    </source>
</evidence>
<dbReference type="InterPro" id="IPR050916">
    <property type="entry name" value="SCAN-C2H2_zinc_finger"/>
</dbReference>
<feature type="region of interest" description="Disordered" evidence="2">
    <location>
        <begin position="146"/>
        <end position="165"/>
    </location>
</feature>
<dbReference type="InterPro" id="IPR003309">
    <property type="entry name" value="SCAN_dom"/>
</dbReference>
<feature type="region of interest" description="Disordered" evidence="2">
    <location>
        <begin position="378"/>
        <end position="412"/>
    </location>
</feature>
<evidence type="ECO:0000259" key="3">
    <source>
        <dbReference type="PROSITE" id="PS50804"/>
    </source>
</evidence>
<evidence type="ECO:0000256" key="2">
    <source>
        <dbReference type="SAM" id="MobiDB-lite"/>
    </source>
</evidence>
<dbReference type="EMBL" id="JAOTOJ010000002">
    <property type="protein sequence ID" value="KAK9405707.1"/>
    <property type="molecule type" value="Genomic_DNA"/>
</dbReference>
<dbReference type="CDD" id="cd07936">
    <property type="entry name" value="SCAN"/>
    <property type="match status" value="2"/>
</dbReference>
<dbReference type="Gene3D" id="1.10.4020.10">
    <property type="entry name" value="DNA breaking-rejoining enzymes"/>
    <property type="match status" value="2"/>
</dbReference>
<evidence type="ECO:0000313" key="4">
    <source>
        <dbReference type="EMBL" id="KAK9405707.1"/>
    </source>
</evidence>
<feature type="region of interest" description="Disordered" evidence="2">
    <location>
        <begin position="1"/>
        <end position="41"/>
    </location>
</feature>
<dbReference type="Pfam" id="PF02023">
    <property type="entry name" value="SCAN"/>
    <property type="match status" value="2"/>
</dbReference>
<feature type="domain" description="SCAN box" evidence="3">
    <location>
        <begin position="198"/>
        <end position="269"/>
    </location>
</feature>
<comment type="caution">
    <text evidence="4">The sequence shown here is derived from an EMBL/GenBank/DDBJ whole genome shotgun (WGS) entry which is preliminary data.</text>
</comment>